<protein>
    <recommendedName>
        <fullName evidence="1">HAT C-terminal dimerisation domain-containing protein</fullName>
    </recommendedName>
</protein>
<sequence length="328" mass="37807">MRYETNNIVNALIEISDSPNADAGLRHEAQCLADNLCEFEFLISLVVWYDLLFQINVASKSMQGITMDIITATSIVKGCLNYIISYRNTGYFSSAKKIAETLNVETSFKPKRHRLTKIQFQYESLDNYEPTPEEEFKRDFFYCLIDTSITSIQSRFEQLESHKNTWGFLYNIYDLPEHDTLVKHCMDLHNTLKNDINGVDLCVELEHIKTLLPKDVSSPKAVLEYMLQSNTSDLFPNTWIPLRILLTIPVTVASGERSFSKLKLIKTYLRSTLGDEKLTSLAILSIENEIAQRMDFSEIIKNFAKSKARKVFIKALGIFFFLLKYINK</sequence>
<evidence type="ECO:0000313" key="3">
    <source>
        <dbReference type="Proteomes" id="UP001160148"/>
    </source>
</evidence>
<name>A0AAV0WQH2_9HEMI</name>
<dbReference type="InterPro" id="IPR008906">
    <property type="entry name" value="HATC_C_dom"/>
</dbReference>
<gene>
    <name evidence="2" type="ORF">MEUPH1_LOCUS13471</name>
</gene>
<dbReference type="EMBL" id="CARXXK010000002">
    <property type="protein sequence ID" value="CAI6357894.1"/>
    <property type="molecule type" value="Genomic_DNA"/>
</dbReference>
<accession>A0AAV0WQH2</accession>
<evidence type="ECO:0000259" key="1">
    <source>
        <dbReference type="Pfam" id="PF05699"/>
    </source>
</evidence>
<dbReference type="Pfam" id="PF05699">
    <property type="entry name" value="Dimer_Tnp_hAT"/>
    <property type="match status" value="1"/>
</dbReference>
<organism evidence="2 3">
    <name type="scientific">Macrosiphum euphorbiae</name>
    <name type="common">potato aphid</name>
    <dbReference type="NCBI Taxonomy" id="13131"/>
    <lineage>
        <taxon>Eukaryota</taxon>
        <taxon>Metazoa</taxon>
        <taxon>Ecdysozoa</taxon>
        <taxon>Arthropoda</taxon>
        <taxon>Hexapoda</taxon>
        <taxon>Insecta</taxon>
        <taxon>Pterygota</taxon>
        <taxon>Neoptera</taxon>
        <taxon>Paraneoptera</taxon>
        <taxon>Hemiptera</taxon>
        <taxon>Sternorrhyncha</taxon>
        <taxon>Aphidomorpha</taxon>
        <taxon>Aphidoidea</taxon>
        <taxon>Aphididae</taxon>
        <taxon>Macrosiphini</taxon>
        <taxon>Macrosiphum</taxon>
    </lineage>
</organism>
<dbReference type="AlphaFoldDB" id="A0AAV0WQH2"/>
<dbReference type="PANTHER" id="PTHR46289">
    <property type="entry name" value="52 KDA REPRESSOR OF THE INHIBITOR OF THE PROTEIN KINASE-LIKE PROTEIN-RELATED"/>
    <property type="match status" value="1"/>
</dbReference>
<dbReference type="InterPro" id="IPR052958">
    <property type="entry name" value="IFN-induced_PKR_regulator"/>
</dbReference>
<dbReference type="PANTHER" id="PTHR46289:SF19">
    <property type="entry name" value="ZINC FINGER MYM-TYPE CONTAINING 1"/>
    <property type="match status" value="1"/>
</dbReference>
<dbReference type="Proteomes" id="UP001160148">
    <property type="component" value="Unassembled WGS sequence"/>
</dbReference>
<feature type="domain" description="HAT C-terminal dimerisation" evidence="1">
    <location>
        <begin position="223"/>
        <end position="289"/>
    </location>
</feature>
<reference evidence="2 3" key="1">
    <citation type="submission" date="2023-01" db="EMBL/GenBank/DDBJ databases">
        <authorList>
            <person name="Whitehead M."/>
        </authorList>
    </citation>
    <scope>NUCLEOTIDE SEQUENCE [LARGE SCALE GENOMIC DNA]</scope>
</reference>
<proteinExistence type="predicted"/>
<dbReference type="GO" id="GO:0046983">
    <property type="term" value="F:protein dimerization activity"/>
    <property type="evidence" value="ECO:0007669"/>
    <property type="project" value="InterPro"/>
</dbReference>
<evidence type="ECO:0000313" key="2">
    <source>
        <dbReference type="EMBL" id="CAI6357894.1"/>
    </source>
</evidence>
<keyword evidence="3" id="KW-1185">Reference proteome</keyword>
<comment type="caution">
    <text evidence="2">The sequence shown here is derived from an EMBL/GenBank/DDBJ whole genome shotgun (WGS) entry which is preliminary data.</text>
</comment>